<evidence type="ECO:0000256" key="13">
    <source>
        <dbReference type="PROSITE-ProRule" id="PRU00169"/>
    </source>
</evidence>
<dbReference type="NCBIfam" id="TIGR00229">
    <property type="entry name" value="sensory_box"/>
    <property type="match status" value="3"/>
</dbReference>
<evidence type="ECO:0000259" key="16">
    <source>
        <dbReference type="PROSITE" id="PS50112"/>
    </source>
</evidence>
<keyword evidence="8" id="KW-0812">Transmembrane</keyword>
<feature type="modified residue" description="4-aspartylphosphate" evidence="13">
    <location>
        <position position="747"/>
    </location>
</feature>
<dbReference type="Gene3D" id="3.30.565.10">
    <property type="entry name" value="Histidine kinase-like ATPase, C-terminal domain"/>
    <property type="match status" value="1"/>
</dbReference>
<organism evidence="18 19">
    <name type="scientific">Corallococcus terminator</name>
    <dbReference type="NCBI Taxonomy" id="2316733"/>
    <lineage>
        <taxon>Bacteria</taxon>
        <taxon>Pseudomonadati</taxon>
        <taxon>Myxococcota</taxon>
        <taxon>Myxococcia</taxon>
        <taxon>Myxococcales</taxon>
        <taxon>Cystobacterineae</taxon>
        <taxon>Myxococcaceae</taxon>
        <taxon>Corallococcus</taxon>
    </lineage>
</organism>
<dbReference type="GO" id="GO:0000155">
    <property type="term" value="F:phosphorelay sensor kinase activity"/>
    <property type="evidence" value="ECO:0007669"/>
    <property type="project" value="InterPro"/>
</dbReference>
<dbReference type="InterPro" id="IPR013655">
    <property type="entry name" value="PAS_fold_3"/>
</dbReference>
<dbReference type="Pfam" id="PF02518">
    <property type="entry name" value="HATPase_c"/>
    <property type="match status" value="1"/>
</dbReference>
<feature type="domain" description="Response regulatory" evidence="15">
    <location>
        <begin position="697"/>
        <end position="812"/>
    </location>
</feature>
<proteinExistence type="predicted"/>
<dbReference type="SMART" id="SM00448">
    <property type="entry name" value="REC"/>
    <property type="match status" value="1"/>
</dbReference>
<comment type="catalytic activity">
    <reaction evidence="1">
        <text>ATP + protein L-histidine = ADP + protein N-phospho-L-histidine.</text>
        <dbReference type="EC" id="2.7.13.3"/>
    </reaction>
</comment>
<evidence type="ECO:0000256" key="12">
    <source>
        <dbReference type="ARBA" id="ARBA00023136"/>
    </source>
</evidence>
<dbReference type="SMART" id="SM00387">
    <property type="entry name" value="HATPase_c"/>
    <property type="match status" value="1"/>
</dbReference>
<dbReference type="InterPro" id="IPR011006">
    <property type="entry name" value="CheY-like_superfamily"/>
</dbReference>
<evidence type="ECO:0000256" key="6">
    <source>
        <dbReference type="ARBA" id="ARBA00022553"/>
    </source>
</evidence>
<dbReference type="SMART" id="SM00086">
    <property type="entry name" value="PAC"/>
    <property type="match status" value="3"/>
</dbReference>
<dbReference type="SUPFAM" id="SSF52172">
    <property type="entry name" value="CheY-like"/>
    <property type="match status" value="1"/>
</dbReference>
<dbReference type="InterPro" id="IPR000014">
    <property type="entry name" value="PAS"/>
</dbReference>
<dbReference type="SMART" id="SM00388">
    <property type="entry name" value="HisKA"/>
    <property type="match status" value="1"/>
</dbReference>
<dbReference type="FunFam" id="2.10.70.100:FF:000001">
    <property type="entry name" value="Sensory transduction histidine kinase"/>
    <property type="match status" value="1"/>
</dbReference>
<dbReference type="InterPro" id="IPR035965">
    <property type="entry name" value="PAS-like_dom_sf"/>
</dbReference>
<dbReference type="InterPro" id="IPR004358">
    <property type="entry name" value="Sig_transdc_His_kin-like_C"/>
</dbReference>
<feature type="domain" description="PAC" evidence="17">
    <location>
        <begin position="113"/>
        <end position="166"/>
    </location>
</feature>
<dbReference type="CDD" id="cd00130">
    <property type="entry name" value="PAS"/>
    <property type="match status" value="2"/>
</dbReference>
<dbReference type="SUPFAM" id="SSF55874">
    <property type="entry name" value="ATPase domain of HSP90 chaperone/DNA topoisomerase II/histidine kinase"/>
    <property type="match status" value="1"/>
</dbReference>
<dbReference type="EMBL" id="RAVZ01000131">
    <property type="protein sequence ID" value="RKG85539.1"/>
    <property type="molecule type" value="Genomic_DNA"/>
</dbReference>
<evidence type="ECO:0000313" key="18">
    <source>
        <dbReference type="EMBL" id="RKG85539.1"/>
    </source>
</evidence>
<dbReference type="InterPro" id="IPR003661">
    <property type="entry name" value="HisK_dim/P_dom"/>
</dbReference>
<dbReference type="Pfam" id="PF08448">
    <property type="entry name" value="PAS_4"/>
    <property type="match status" value="1"/>
</dbReference>
<feature type="domain" description="PAS" evidence="16">
    <location>
        <begin position="328"/>
        <end position="377"/>
    </location>
</feature>
<comment type="caution">
    <text evidence="18">The sequence shown here is derived from an EMBL/GenBank/DDBJ whole genome shotgun (WGS) entry which is preliminary data.</text>
</comment>
<comment type="subcellular location">
    <subcellularLocation>
        <location evidence="2">Cell inner membrane</location>
        <topology evidence="2">Multi-pass membrane protein</topology>
    </subcellularLocation>
</comment>
<dbReference type="PANTHER" id="PTHR43065">
    <property type="entry name" value="SENSOR HISTIDINE KINASE"/>
    <property type="match status" value="1"/>
</dbReference>
<evidence type="ECO:0000256" key="10">
    <source>
        <dbReference type="ARBA" id="ARBA00022741"/>
    </source>
</evidence>
<evidence type="ECO:0000256" key="3">
    <source>
        <dbReference type="ARBA" id="ARBA00012438"/>
    </source>
</evidence>
<keyword evidence="11" id="KW-1133">Transmembrane helix</keyword>
<evidence type="ECO:0000259" key="15">
    <source>
        <dbReference type="PROSITE" id="PS50110"/>
    </source>
</evidence>
<evidence type="ECO:0000256" key="1">
    <source>
        <dbReference type="ARBA" id="ARBA00000085"/>
    </source>
</evidence>
<dbReference type="PROSITE" id="PS50110">
    <property type="entry name" value="RESPONSE_REGULATORY"/>
    <property type="match status" value="1"/>
</dbReference>
<dbReference type="InterPro" id="IPR001789">
    <property type="entry name" value="Sig_transdc_resp-reg_receiver"/>
</dbReference>
<dbReference type="PROSITE" id="PS50109">
    <property type="entry name" value="HIS_KIN"/>
    <property type="match status" value="1"/>
</dbReference>
<dbReference type="SMART" id="SM00091">
    <property type="entry name" value="PAS"/>
    <property type="match status" value="2"/>
</dbReference>
<dbReference type="Proteomes" id="UP000268094">
    <property type="component" value="Unassembled WGS sequence"/>
</dbReference>
<dbReference type="InterPro" id="IPR036890">
    <property type="entry name" value="HATPase_C_sf"/>
</dbReference>
<evidence type="ECO:0000256" key="2">
    <source>
        <dbReference type="ARBA" id="ARBA00004429"/>
    </source>
</evidence>
<reference evidence="19" key="1">
    <citation type="submission" date="2018-09" db="EMBL/GenBank/DDBJ databases">
        <authorList>
            <person name="Livingstone P.G."/>
            <person name="Whitworth D.E."/>
        </authorList>
    </citation>
    <scope>NUCLEOTIDE SEQUENCE [LARGE SCALE GENOMIC DNA]</scope>
    <source>
        <strain evidence="19">CA054A</strain>
    </source>
</reference>
<sequence length="815" mass="89458">MSSPAHPDFLAGEGEQRARIRAFDWAATSLGPPLAWSDALRTTVGLVLSSPVPLVLLWGADGVLLYNDAFSVVAGGRHPGLLGRPALEAWPEMAELNRHVLATVFAGGTVSFRDEPMVLSRHGAPEDVWMDLDYSPVRDAQGHIQGVLAVVRETTDRMRGEQQLRDSEARLKFTLKAGRLGEWVLDVATMTLTLSATSKMNFGRDGEAPFGYEELLASVHPEDVERRRAALARTLAERVDYDVEYRVLWPDGSVHWLSVQARPVVGPDGRVVRLMGASRDITERKRAEEGLRALNETLEARVAERTAERDLMWRLSQDLMIVVDLKRDGNIVAANPAWERLLGWTEAELVGTPVQHFLHPDDLASSTQYVEERREGRTLRSKDNRYQHKDGRWRWISWSVVEANPSMLMAVGRDITEEREAREALTAAESALRQSQKMEAVGQLTGGIAHDFNNLLQGIVGSLGLLRKRLQQGRTSELDRFITSAMSSAHRAAALTHRLLAFSRLQPLDPKPVKVNPLVVSMEDLLRRTLGEQMRLELALAGGLWLTKCDPNQLETALLNLVINARDAMPGGGTLTVETGNVSLDAGAVAQVRDLAPGQYVSVSVSDTGTGMSPEVLERAFEPFFTTKPLGQGTGLGLSMIYGFARQSEGSVQLYSEPGKGTTVRLYLPRYQGEGVPEDVQAPRELTDAHTAESGETVLVVEDEEVIRALIVEVLRELGYRALEACDGTEGLRLLRGAPRLDLLVTDMGLPGLNGRQLADAGRAARPGLKVLFMTGYAENAAVSSGFLEPGMAMMTKPFAMEALATRIRDIIERG</sequence>
<feature type="domain" description="Histidine kinase" evidence="14">
    <location>
        <begin position="447"/>
        <end position="672"/>
    </location>
</feature>
<evidence type="ECO:0000256" key="9">
    <source>
        <dbReference type="ARBA" id="ARBA00022737"/>
    </source>
</evidence>
<keyword evidence="5" id="KW-0997">Cell inner membrane</keyword>
<evidence type="ECO:0000256" key="8">
    <source>
        <dbReference type="ARBA" id="ARBA00022692"/>
    </source>
</evidence>
<protein>
    <recommendedName>
        <fullName evidence="3">histidine kinase</fullName>
        <ecNumber evidence="3">2.7.13.3</ecNumber>
    </recommendedName>
</protein>
<dbReference type="GO" id="GO:0005886">
    <property type="term" value="C:plasma membrane"/>
    <property type="evidence" value="ECO:0007669"/>
    <property type="project" value="UniProtKB-SubCell"/>
</dbReference>
<evidence type="ECO:0000256" key="11">
    <source>
        <dbReference type="ARBA" id="ARBA00022989"/>
    </source>
</evidence>
<evidence type="ECO:0000313" key="19">
    <source>
        <dbReference type="Proteomes" id="UP000268094"/>
    </source>
</evidence>
<dbReference type="Pfam" id="PF08447">
    <property type="entry name" value="PAS_3"/>
    <property type="match status" value="2"/>
</dbReference>
<dbReference type="Gene3D" id="3.30.450.20">
    <property type="entry name" value="PAS domain"/>
    <property type="match status" value="3"/>
</dbReference>
<dbReference type="InterPro" id="IPR005467">
    <property type="entry name" value="His_kinase_dom"/>
</dbReference>
<name>A0A3A8IPZ2_9BACT</name>
<feature type="domain" description="PAC" evidence="17">
    <location>
        <begin position="241"/>
        <end position="293"/>
    </location>
</feature>
<keyword evidence="19" id="KW-1185">Reference proteome</keyword>
<keyword evidence="7" id="KW-0808">Transferase</keyword>
<dbReference type="SUPFAM" id="SSF47384">
    <property type="entry name" value="Homodimeric domain of signal transducing histidine kinase"/>
    <property type="match status" value="1"/>
</dbReference>
<dbReference type="Pfam" id="PF00512">
    <property type="entry name" value="HisKA"/>
    <property type="match status" value="1"/>
</dbReference>
<dbReference type="CDD" id="cd16919">
    <property type="entry name" value="HATPase_CckA-like"/>
    <property type="match status" value="1"/>
</dbReference>
<dbReference type="InterPro" id="IPR000700">
    <property type="entry name" value="PAS-assoc_C"/>
</dbReference>
<evidence type="ECO:0000256" key="5">
    <source>
        <dbReference type="ARBA" id="ARBA00022519"/>
    </source>
</evidence>
<keyword evidence="4" id="KW-1003">Cell membrane</keyword>
<evidence type="ECO:0000256" key="4">
    <source>
        <dbReference type="ARBA" id="ARBA00022475"/>
    </source>
</evidence>
<dbReference type="InterPro" id="IPR001610">
    <property type="entry name" value="PAC"/>
</dbReference>
<keyword evidence="12" id="KW-0472">Membrane</keyword>
<dbReference type="InterPro" id="IPR003594">
    <property type="entry name" value="HATPase_dom"/>
</dbReference>
<keyword evidence="9" id="KW-0677">Repeat</keyword>
<dbReference type="OrthoDB" id="9806821at2"/>
<dbReference type="Pfam" id="PF00072">
    <property type="entry name" value="Response_reg"/>
    <property type="match status" value="1"/>
</dbReference>
<dbReference type="PROSITE" id="PS50112">
    <property type="entry name" value="PAS"/>
    <property type="match status" value="1"/>
</dbReference>
<dbReference type="PROSITE" id="PS50113">
    <property type="entry name" value="PAC"/>
    <property type="match status" value="2"/>
</dbReference>
<dbReference type="EC" id="2.7.13.3" evidence="3"/>
<dbReference type="RefSeq" id="WP_120542201.1">
    <property type="nucleotide sequence ID" value="NZ_RAVZ01000131.1"/>
</dbReference>
<evidence type="ECO:0000259" key="17">
    <source>
        <dbReference type="PROSITE" id="PS50113"/>
    </source>
</evidence>
<dbReference type="GO" id="GO:0000166">
    <property type="term" value="F:nucleotide binding"/>
    <property type="evidence" value="ECO:0007669"/>
    <property type="project" value="UniProtKB-KW"/>
</dbReference>
<dbReference type="SUPFAM" id="SSF55785">
    <property type="entry name" value="PYP-like sensor domain (PAS domain)"/>
    <property type="match status" value="3"/>
</dbReference>
<dbReference type="AlphaFoldDB" id="A0A3A8IPZ2"/>
<evidence type="ECO:0000256" key="7">
    <source>
        <dbReference type="ARBA" id="ARBA00022679"/>
    </source>
</evidence>
<gene>
    <name evidence="18" type="ORF">D7V88_19725</name>
</gene>
<dbReference type="InterPro" id="IPR036097">
    <property type="entry name" value="HisK_dim/P_sf"/>
</dbReference>
<accession>A0A3A8IPZ2</accession>
<keyword evidence="10" id="KW-0547">Nucleotide-binding</keyword>
<evidence type="ECO:0000259" key="14">
    <source>
        <dbReference type="PROSITE" id="PS50109"/>
    </source>
</evidence>
<dbReference type="Gene3D" id="3.40.50.2300">
    <property type="match status" value="1"/>
</dbReference>
<dbReference type="Gene3D" id="2.10.70.100">
    <property type="match status" value="1"/>
</dbReference>
<dbReference type="Gene3D" id="1.10.287.130">
    <property type="match status" value="1"/>
</dbReference>
<dbReference type="PANTHER" id="PTHR43065:SF42">
    <property type="entry name" value="TWO-COMPONENT SENSOR PPRA"/>
    <property type="match status" value="1"/>
</dbReference>
<keyword evidence="6 13" id="KW-0597">Phosphoprotein</keyword>
<dbReference type="PRINTS" id="PR00344">
    <property type="entry name" value="BCTRLSENSOR"/>
</dbReference>
<dbReference type="InterPro" id="IPR013656">
    <property type="entry name" value="PAS_4"/>
</dbReference>